<reference evidence="2" key="1">
    <citation type="submission" date="2015-05" db="EMBL/GenBank/DDBJ databases">
        <authorList>
            <person name="Wang D.B."/>
            <person name="Wang M."/>
        </authorList>
    </citation>
    <scope>NUCLEOTIDE SEQUENCE</scope>
    <source>
        <strain evidence="2">36-1</strain>
    </source>
</reference>
<dbReference type="Proteomes" id="UP001287286">
    <property type="component" value="Unassembled WGS sequence"/>
</dbReference>
<protein>
    <submittedName>
        <fullName evidence="2">Uncharacterized protein</fullName>
    </submittedName>
</protein>
<comment type="caution">
    <text evidence="2">The sequence shown here is derived from an EMBL/GenBank/DDBJ whole genome shotgun (WGS) entry which is preliminary data.</text>
</comment>
<dbReference type="Proteomes" id="UP000245956">
    <property type="component" value="Unassembled WGS sequence"/>
</dbReference>
<sequence length="134" mass="14220">MPPAWGTRWLAPGPSAQRPPSLAGCLGGVPDDTPRALTMPIVKSSPPSLCLARTIAVSRALGTRLGRPARGVAVRGQLPCHAMAAQSFLSFIPCFLSAAWLVEGRPRDLVNATTPACRPCHLPRGRSSVEHQEH</sequence>
<evidence type="ECO:0000313" key="3">
    <source>
        <dbReference type="Proteomes" id="UP000245956"/>
    </source>
</evidence>
<evidence type="ECO:0000313" key="4">
    <source>
        <dbReference type="Proteomes" id="UP001287286"/>
    </source>
</evidence>
<dbReference type="EMBL" id="JAWRVI010000003">
    <property type="protein sequence ID" value="KAK4094384.1"/>
    <property type="molecule type" value="Genomic_DNA"/>
</dbReference>
<evidence type="ECO:0000313" key="1">
    <source>
        <dbReference type="EMBL" id="KAK4094384.1"/>
    </source>
</evidence>
<proteinExistence type="predicted"/>
<dbReference type="AlphaFoldDB" id="A0A2U3EER7"/>
<dbReference type="EMBL" id="LCWV01000005">
    <property type="protein sequence ID" value="PWI72972.1"/>
    <property type="molecule type" value="Genomic_DNA"/>
</dbReference>
<evidence type="ECO:0000313" key="2">
    <source>
        <dbReference type="EMBL" id="PWI72972.1"/>
    </source>
</evidence>
<name>A0A2U3EER7_PURLI</name>
<reference evidence="1 4" key="4">
    <citation type="journal article" date="2024" name="Microbiol. Resour. Announc.">
        <title>Genome annotations for the ascomycete fungi Trichoderma harzianum, Trichoderma aggressivum, and Purpureocillium lilacinum.</title>
        <authorList>
            <person name="Beijen E.P.W."/>
            <person name="Ohm R.A."/>
        </authorList>
    </citation>
    <scope>NUCLEOTIDE SEQUENCE [LARGE SCALE GENOMIC DNA]</scope>
    <source>
        <strain evidence="1 4">CBS 150709</strain>
    </source>
</reference>
<accession>A0A2U3EER7</accession>
<reference evidence="1" key="3">
    <citation type="submission" date="2023-11" db="EMBL/GenBank/DDBJ databases">
        <authorList>
            <person name="Beijen E."/>
            <person name="Ohm R.A."/>
        </authorList>
    </citation>
    <scope>NUCLEOTIDE SEQUENCE</scope>
    <source>
        <strain evidence="1">CBS 150709</strain>
    </source>
</reference>
<gene>
    <name evidence="2" type="ORF">PCL_09987</name>
    <name evidence="1" type="ORF">Purlil1_989</name>
</gene>
<organism evidence="2 3">
    <name type="scientific">Purpureocillium lilacinum</name>
    <name type="common">Paecilomyces lilacinus</name>
    <dbReference type="NCBI Taxonomy" id="33203"/>
    <lineage>
        <taxon>Eukaryota</taxon>
        <taxon>Fungi</taxon>
        <taxon>Dikarya</taxon>
        <taxon>Ascomycota</taxon>
        <taxon>Pezizomycotina</taxon>
        <taxon>Sordariomycetes</taxon>
        <taxon>Hypocreomycetidae</taxon>
        <taxon>Hypocreales</taxon>
        <taxon>Ophiocordycipitaceae</taxon>
        <taxon>Purpureocillium</taxon>
    </lineage>
</organism>
<reference evidence="2 3" key="2">
    <citation type="journal article" date="2016" name="Front. Microbiol.">
        <title>Genome and transcriptome sequences reveal the specific parasitism of the nematophagous Purpureocillium lilacinum 36-1.</title>
        <authorList>
            <person name="Xie J."/>
            <person name="Li S."/>
            <person name="Mo C."/>
            <person name="Xiao X."/>
            <person name="Peng D."/>
            <person name="Wang G."/>
            <person name="Xiao Y."/>
        </authorList>
    </citation>
    <scope>NUCLEOTIDE SEQUENCE [LARGE SCALE GENOMIC DNA]</scope>
    <source>
        <strain evidence="2 3">36-1</strain>
    </source>
</reference>
<keyword evidence="4" id="KW-1185">Reference proteome</keyword>